<name>A0ABQ1VQM1_9BACL</name>
<comment type="caution">
    <text evidence="1">The sequence shown here is derived from an EMBL/GenBank/DDBJ whole genome shotgun (WGS) entry which is preliminary data.</text>
</comment>
<gene>
    <name evidence="1" type="ORF">GCM10010913_07460</name>
</gene>
<sequence length="199" mass="23239">MKKRLSRLLVSVCFLVFIAEWDRQGYYTMRYNLRNSQVTRLWDNDDGGSTSIRAIHHQRIYFGYYYPSEERGISDLLDERALKVYSSQLNGKDIQEETGIPPAPIIFNTLIDDQYSYVRPVSFQLKRIEGIADELKIYKNSKLVHSIPMSPESVYQSIIVGDERYMFMTGTADNKSYIQYLDKQEIETGTADFKKILED</sequence>
<keyword evidence="2" id="KW-1185">Reference proteome</keyword>
<dbReference type="EMBL" id="BMIW01000004">
    <property type="protein sequence ID" value="GGF88531.1"/>
    <property type="molecule type" value="Genomic_DNA"/>
</dbReference>
<proteinExistence type="predicted"/>
<evidence type="ECO:0000313" key="2">
    <source>
        <dbReference type="Proteomes" id="UP000608420"/>
    </source>
</evidence>
<dbReference type="RefSeq" id="WP_120463169.1">
    <property type="nucleotide sequence ID" value="NZ_BMIW01000004.1"/>
</dbReference>
<accession>A0ABQ1VQM1</accession>
<organism evidence="1 2">
    <name type="scientific">Paenibacillus aceti</name>
    <dbReference type="NCBI Taxonomy" id="1820010"/>
    <lineage>
        <taxon>Bacteria</taxon>
        <taxon>Bacillati</taxon>
        <taxon>Bacillota</taxon>
        <taxon>Bacilli</taxon>
        <taxon>Bacillales</taxon>
        <taxon>Paenibacillaceae</taxon>
        <taxon>Paenibacillus</taxon>
    </lineage>
</organism>
<protein>
    <recommendedName>
        <fullName evidence="3">DUF4340 domain-containing protein</fullName>
    </recommendedName>
</protein>
<reference evidence="2" key="1">
    <citation type="journal article" date="2019" name="Int. J. Syst. Evol. Microbiol.">
        <title>The Global Catalogue of Microorganisms (GCM) 10K type strain sequencing project: providing services to taxonomists for standard genome sequencing and annotation.</title>
        <authorList>
            <consortium name="The Broad Institute Genomics Platform"/>
            <consortium name="The Broad Institute Genome Sequencing Center for Infectious Disease"/>
            <person name="Wu L."/>
            <person name="Ma J."/>
        </authorList>
    </citation>
    <scope>NUCLEOTIDE SEQUENCE [LARGE SCALE GENOMIC DNA]</scope>
    <source>
        <strain evidence="2">CGMCC 1.15420</strain>
    </source>
</reference>
<evidence type="ECO:0000313" key="1">
    <source>
        <dbReference type="EMBL" id="GGF88531.1"/>
    </source>
</evidence>
<evidence type="ECO:0008006" key="3">
    <source>
        <dbReference type="Google" id="ProtNLM"/>
    </source>
</evidence>
<dbReference type="Proteomes" id="UP000608420">
    <property type="component" value="Unassembled WGS sequence"/>
</dbReference>